<evidence type="ECO:0000256" key="1">
    <source>
        <dbReference type="SAM" id="Phobius"/>
    </source>
</evidence>
<accession>S9SGL5</accession>
<dbReference type="Proteomes" id="UP000015347">
    <property type="component" value="Unassembled WGS sequence"/>
</dbReference>
<dbReference type="HOGENOM" id="CLU_140218_1_0_5"/>
<keyword evidence="3" id="KW-1185">Reference proteome</keyword>
<keyword evidence="1" id="KW-0812">Transmembrane</keyword>
<gene>
    <name evidence="2" type="ORF">Salmuc_02815</name>
</gene>
<evidence type="ECO:0008006" key="4">
    <source>
        <dbReference type="Google" id="ProtNLM"/>
    </source>
</evidence>
<name>S9SGL5_9RHOB</name>
<feature type="transmembrane region" description="Helical" evidence="1">
    <location>
        <begin position="99"/>
        <end position="119"/>
    </location>
</feature>
<evidence type="ECO:0000313" key="2">
    <source>
        <dbReference type="EMBL" id="EPX85434.1"/>
    </source>
</evidence>
<sequence>MIDPRLSQHVTRLEKLFETRLGLGRGGFEKRAARARRMMPRQLRADLARVTEARHMSGHPRLARQIDMGAVEDAAGRVESHLKTVDAAERRRHILLKRLGTVMFNLLVVGTLLLVVLAWRGFL</sequence>
<reference evidence="3" key="1">
    <citation type="journal article" date="2014" name="Stand. Genomic Sci.">
        <title>Genome sequence of the exopolysaccharide-producing Salipiger mucosus type strain (DSM 16094(T)), a moderately halophilic member of the Roseobacter clade.</title>
        <authorList>
            <person name="Riedel T."/>
            <person name="Spring S."/>
            <person name="Fiebig A."/>
            <person name="Petersen J."/>
            <person name="Kyrpides N.C."/>
            <person name="Goker M."/>
            <person name="Klenk H.P."/>
        </authorList>
    </citation>
    <scope>NUCLEOTIDE SEQUENCE [LARGE SCALE GENOMIC DNA]</scope>
    <source>
        <strain evidence="3">DSM 16094</strain>
    </source>
</reference>
<dbReference type="AlphaFoldDB" id="S9SGL5"/>
<dbReference type="EMBL" id="APVH01000009">
    <property type="protein sequence ID" value="EPX85434.1"/>
    <property type="molecule type" value="Genomic_DNA"/>
</dbReference>
<comment type="caution">
    <text evidence="2">The sequence shown here is derived from an EMBL/GenBank/DDBJ whole genome shotgun (WGS) entry which is preliminary data.</text>
</comment>
<dbReference type="STRING" id="1123237.Salmuc_02815"/>
<dbReference type="eggNOG" id="ENOG5032ZNG">
    <property type="taxonomic scope" value="Bacteria"/>
</dbReference>
<keyword evidence="1" id="KW-0472">Membrane</keyword>
<organism evidence="2 3">
    <name type="scientific">Salipiger mucosus DSM 16094</name>
    <dbReference type="NCBI Taxonomy" id="1123237"/>
    <lineage>
        <taxon>Bacteria</taxon>
        <taxon>Pseudomonadati</taxon>
        <taxon>Pseudomonadota</taxon>
        <taxon>Alphaproteobacteria</taxon>
        <taxon>Rhodobacterales</taxon>
        <taxon>Roseobacteraceae</taxon>
        <taxon>Salipiger</taxon>
    </lineage>
</organism>
<keyword evidence="1" id="KW-1133">Transmembrane helix</keyword>
<protein>
    <recommendedName>
        <fullName evidence="4">Transmembrane protein</fullName>
    </recommendedName>
</protein>
<proteinExistence type="predicted"/>
<evidence type="ECO:0000313" key="3">
    <source>
        <dbReference type="Proteomes" id="UP000015347"/>
    </source>
</evidence>